<dbReference type="SUPFAM" id="SSF51126">
    <property type="entry name" value="Pectin lyase-like"/>
    <property type="match status" value="1"/>
</dbReference>
<dbReference type="InterPro" id="IPR052052">
    <property type="entry name" value="Polysaccharide_Lyase_9"/>
</dbReference>
<dbReference type="GO" id="GO:0016837">
    <property type="term" value="F:carbon-oxygen lyase activity, acting on polysaccharides"/>
    <property type="evidence" value="ECO:0007669"/>
    <property type="project" value="TreeGrafter"/>
</dbReference>
<evidence type="ECO:0000256" key="2">
    <source>
        <dbReference type="ARBA" id="ARBA00022525"/>
    </source>
</evidence>
<evidence type="ECO:0000256" key="1">
    <source>
        <dbReference type="ARBA" id="ARBA00004613"/>
    </source>
</evidence>
<dbReference type="Gene3D" id="2.160.20.10">
    <property type="entry name" value="Single-stranded right-handed beta-helix, Pectin lyase-like"/>
    <property type="match status" value="1"/>
</dbReference>
<feature type="transmembrane region" description="Helical" evidence="4">
    <location>
        <begin position="24"/>
        <end position="41"/>
    </location>
</feature>
<dbReference type="InterPro" id="IPR012334">
    <property type="entry name" value="Pectin_lyas_fold"/>
</dbReference>
<evidence type="ECO:0000313" key="5">
    <source>
        <dbReference type="EMBL" id="AZZ79442.1"/>
    </source>
</evidence>
<evidence type="ECO:0008006" key="7">
    <source>
        <dbReference type="Google" id="ProtNLM"/>
    </source>
</evidence>
<keyword evidence="5" id="KW-0614">Plasmid</keyword>
<comment type="subcellular location">
    <subcellularLocation>
        <location evidence="1">Secreted</location>
    </subcellularLocation>
</comment>
<proteinExistence type="predicted"/>
<keyword evidence="4" id="KW-0812">Transmembrane</keyword>
<evidence type="ECO:0000313" key="6">
    <source>
        <dbReference type="Proteomes" id="UP000192095"/>
    </source>
</evidence>
<dbReference type="PANTHER" id="PTHR40088:SF2">
    <property type="entry name" value="SECRETED SUGAR HYDROLASE"/>
    <property type="match status" value="1"/>
</dbReference>
<dbReference type="PANTHER" id="PTHR40088">
    <property type="entry name" value="PECTATE LYASE (EUROFUNG)"/>
    <property type="match status" value="1"/>
</dbReference>
<keyword evidence="4" id="KW-1133">Transmembrane helix</keyword>
<sequence length="431" mass="48080">MCKIEKKDREDRVMNHFKGKQSKLTMLLIIIVFLFTIFTYLNSKVIYVSNTGKNHYPGTNNKPIKSINKAINMALPGTTIKIKPGIYKEAVHINKNGFPFLPIKVTGMYGKTKLIGNIDRSEKIINIRNSNYINISGLNLSNLKATNSEQTPTAINIDGHSKSIIIKNNIIHDIETDYKEGNSHGISAYGKGISNIQIVKNKLYNLKLGNSEALVLNGNINNFKVSNNQIFDNNNIGIDIIGYEGIESNDKLDKARNGTISNNRVQNNTSKHNPSYNGDQSAAGIYIDGGENIVISDNISANNDIGIEIASEHKNKNAVNILVKKNIIKNNGYTGIAIGGYNQTMGGVKKIRLLNNRLIHNDQQQQFGGEILLQYNINDLIITKNAISPNKNGYLLIKDNKSGKNINIKHNNYNLKGSNKIIWNKKEEYLR</sequence>
<protein>
    <recommendedName>
        <fullName evidence="7">DUF1565 domain-containing protein</fullName>
    </recommendedName>
</protein>
<dbReference type="EMBL" id="CP034579">
    <property type="protein sequence ID" value="AZZ79442.1"/>
    <property type="molecule type" value="Genomic_DNA"/>
</dbReference>
<keyword evidence="3" id="KW-0732">Signal</keyword>
<dbReference type="AlphaFoldDB" id="A0A3Q9VSV1"/>
<dbReference type="Proteomes" id="UP000192095">
    <property type="component" value="Plasmid puc06d"/>
</dbReference>
<organism evidence="5 6">
    <name type="scientific">Lactococcus lactis subsp. lactis</name>
    <name type="common">Streptococcus lactis</name>
    <dbReference type="NCBI Taxonomy" id="1360"/>
    <lineage>
        <taxon>Bacteria</taxon>
        <taxon>Bacillati</taxon>
        <taxon>Bacillota</taxon>
        <taxon>Bacilli</taxon>
        <taxon>Lactobacillales</taxon>
        <taxon>Streptococcaceae</taxon>
        <taxon>Lactococcus</taxon>
    </lineage>
</organism>
<evidence type="ECO:0000256" key="3">
    <source>
        <dbReference type="ARBA" id="ARBA00022729"/>
    </source>
</evidence>
<dbReference type="InterPro" id="IPR011050">
    <property type="entry name" value="Pectin_lyase_fold/virulence"/>
</dbReference>
<evidence type="ECO:0000256" key="4">
    <source>
        <dbReference type="SAM" id="Phobius"/>
    </source>
</evidence>
<reference evidence="5 6" key="1">
    <citation type="submission" date="2018-12" db="EMBL/GenBank/DDBJ databases">
        <title>Assessing the functional activity and genetic diversity of lactococcal prophages.</title>
        <authorList>
            <person name="Kelleher P."/>
            <person name="Mahony J."/>
            <person name="van Sinderen D."/>
        </authorList>
    </citation>
    <scope>NUCLEOTIDE SEQUENCE [LARGE SCALE GENOMIC DNA]</scope>
    <source>
        <strain evidence="5 6">UC06</strain>
        <plasmid evidence="6">puc06d</plasmid>
    </source>
</reference>
<gene>
    <name evidence="5" type="ORF">LLUC06_pD05</name>
</gene>
<keyword evidence="4" id="KW-0472">Membrane</keyword>
<dbReference type="InterPro" id="IPR006626">
    <property type="entry name" value="PbH1"/>
</dbReference>
<accession>A0A3Q9VSV1</accession>
<dbReference type="SMART" id="SM00710">
    <property type="entry name" value="PbH1"/>
    <property type="match status" value="6"/>
</dbReference>
<name>A0A3Q9VSV1_LACLL</name>
<keyword evidence="2" id="KW-0964">Secreted</keyword>
<geneLocation type="plasmid" evidence="6">
    <name>puc06d</name>
</geneLocation>
<dbReference type="GO" id="GO:0005576">
    <property type="term" value="C:extracellular region"/>
    <property type="evidence" value="ECO:0007669"/>
    <property type="project" value="UniProtKB-SubCell"/>
</dbReference>